<dbReference type="Proteomes" id="UP001500191">
    <property type="component" value="Unassembled WGS sequence"/>
</dbReference>
<sequence>MTMSRAPTDPDSTGTPLTQEELLQVVITREEIRDVEFDWFAADTRGHVAQFLAAGDDTVPEAALQSEGLLERTHVWIDVRPETEDPNAPAGGFDEHLTPAQRRGAFVYDRIPGRAGVYRLVAAPRTPFTLSDMPANLQAYLNTLRLNVTFGAPHLFIGPDGRAHEVTPDPETPPAT</sequence>
<accession>A0ABP3M8A9</accession>
<keyword evidence="2" id="KW-1185">Reference proteome</keyword>
<organism evidence="1 2">
    <name type="scientific">Deinococcus depolymerans</name>
    <dbReference type="NCBI Taxonomy" id="392408"/>
    <lineage>
        <taxon>Bacteria</taxon>
        <taxon>Thermotogati</taxon>
        <taxon>Deinococcota</taxon>
        <taxon>Deinococci</taxon>
        <taxon>Deinococcales</taxon>
        <taxon>Deinococcaceae</taxon>
        <taxon>Deinococcus</taxon>
    </lineage>
</organism>
<dbReference type="EMBL" id="BAAADB010000022">
    <property type="protein sequence ID" value="GAA0515303.1"/>
    <property type="molecule type" value="Genomic_DNA"/>
</dbReference>
<name>A0ABP3M8A9_9DEIO</name>
<evidence type="ECO:0000313" key="1">
    <source>
        <dbReference type="EMBL" id="GAA0515303.1"/>
    </source>
</evidence>
<protein>
    <submittedName>
        <fullName evidence="1">Uncharacterized protein</fullName>
    </submittedName>
</protein>
<gene>
    <name evidence="1" type="ORF">GCM10008937_23810</name>
</gene>
<evidence type="ECO:0000313" key="2">
    <source>
        <dbReference type="Proteomes" id="UP001500191"/>
    </source>
</evidence>
<comment type="caution">
    <text evidence="1">The sequence shown here is derived from an EMBL/GenBank/DDBJ whole genome shotgun (WGS) entry which is preliminary data.</text>
</comment>
<reference evidence="2" key="1">
    <citation type="journal article" date="2019" name="Int. J. Syst. Evol. Microbiol.">
        <title>The Global Catalogue of Microorganisms (GCM) 10K type strain sequencing project: providing services to taxonomists for standard genome sequencing and annotation.</title>
        <authorList>
            <consortium name="The Broad Institute Genomics Platform"/>
            <consortium name="The Broad Institute Genome Sequencing Center for Infectious Disease"/>
            <person name="Wu L."/>
            <person name="Ma J."/>
        </authorList>
    </citation>
    <scope>NUCLEOTIDE SEQUENCE [LARGE SCALE GENOMIC DNA]</scope>
    <source>
        <strain evidence="2">JCM 14368</strain>
    </source>
</reference>
<proteinExistence type="predicted"/>